<dbReference type="PANTHER" id="PTHR46520">
    <property type="entry name" value="SERINE BETA-LACTAMASE-LIKE PROTEIN LACTB, MITOCHONDRIAL"/>
    <property type="match status" value="1"/>
</dbReference>
<dbReference type="InterPro" id="IPR012338">
    <property type="entry name" value="Beta-lactam/transpept-like"/>
</dbReference>
<gene>
    <name evidence="3" type="ORF">F3N42_01210</name>
</gene>
<accession>A0A5N0TGK7</accession>
<dbReference type="InterPro" id="IPR001466">
    <property type="entry name" value="Beta-lactam-related"/>
</dbReference>
<name>A0A5N0TGK7_9GAMM</name>
<dbReference type="Proteomes" id="UP000325372">
    <property type="component" value="Unassembled WGS sequence"/>
</dbReference>
<feature type="signal peptide" evidence="1">
    <location>
        <begin position="1"/>
        <end position="26"/>
    </location>
</feature>
<dbReference type="GO" id="GO:0006508">
    <property type="term" value="P:proteolysis"/>
    <property type="evidence" value="ECO:0007669"/>
    <property type="project" value="TreeGrafter"/>
</dbReference>
<protein>
    <submittedName>
        <fullName evidence="3">Beta-lactamase family protein</fullName>
    </submittedName>
</protein>
<dbReference type="AlphaFoldDB" id="A0A5N0TGK7"/>
<comment type="caution">
    <text evidence="3">The sequence shown here is derived from an EMBL/GenBank/DDBJ whole genome shotgun (WGS) entry which is preliminary data.</text>
</comment>
<dbReference type="Pfam" id="PF00144">
    <property type="entry name" value="Beta-lactamase"/>
    <property type="match status" value="1"/>
</dbReference>
<evidence type="ECO:0000259" key="2">
    <source>
        <dbReference type="Pfam" id="PF00144"/>
    </source>
</evidence>
<evidence type="ECO:0000313" key="4">
    <source>
        <dbReference type="Proteomes" id="UP000325372"/>
    </source>
</evidence>
<dbReference type="EMBL" id="VYXP01000001">
    <property type="protein sequence ID" value="KAA9134192.1"/>
    <property type="molecule type" value="Genomic_DNA"/>
</dbReference>
<reference evidence="3 4" key="1">
    <citation type="submission" date="2019-09" db="EMBL/GenBank/DDBJ databases">
        <title>Wenzhouxiangella sp. Genome sequencing and assembly.</title>
        <authorList>
            <person name="Zhang R."/>
        </authorList>
    </citation>
    <scope>NUCLEOTIDE SEQUENCE [LARGE SCALE GENOMIC DNA]</scope>
    <source>
        <strain evidence="3 4">W260</strain>
    </source>
</reference>
<organism evidence="3 4">
    <name type="scientific">Marinihelvus fidelis</name>
    <dbReference type="NCBI Taxonomy" id="2613842"/>
    <lineage>
        <taxon>Bacteria</taxon>
        <taxon>Pseudomonadati</taxon>
        <taxon>Pseudomonadota</taxon>
        <taxon>Gammaproteobacteria</taxon>
        <taxon>Chromatiales</taxon>
        <taxon>Wenzhouxiangellaceae</taxon>
        <taxon>Marinihelvus</taxon>
    </lineage>
</organism>
<dbReference type="GO" id="GO:0019216">
    <property type="term" value="P:regulation of lipid metabolic process"/>
    <property type="evidence" value="ECO:0007669"/>
    <property type="project" value="TreeGrafter"/>
</dbReference>
<keyword evidence="1" id="KW-0732">Signal</keyword>
<proteinExistence type="predicted"/>
<evidence type="ECO:0000256" key="1">
    <source>
        <dbReference type="SAM" id="SignalP"/>
    </source>
</evidence>
<dbReference type="GO" id="GO:0008233">
    <property type="term" value="F:peptidase activity"/>
    <property type="evidence" value="ECO:0007669"/>
    <property type="project" value="TreeGrafter"/>
</dbReference>
<dbReference type="InterPro" id="IPR052794">
    <property type="entry name" value="Mito_Ser_Protease_LACTB"/>
</dbReference>
<dbReference type="SUPFAM" id="SSF56601">
    <property type="entry name" value="beta-lactamase/transpeptidase-like"/>
    <property type="match status" value="1"/>
</dbReference>
<sequence>MNPMGRRFLACVALTLCLLAPVVAQARDLSHTARAEAVASAFFEQSGSPGLAVSVGLNGQLAWSAGYGMADLEQGVSVDPATTKFRIGSVIKPMTAVAIAQLVEAGKIDLDAPVQAYVPAFPLKSAPVTTRGLLAHLAGIRHYAGDEFMLRERYDTVDAGLAIFMNDPLVNAPGSAYVYSSYGYNLLGAVIEGASGQDYLAYMRDHVTGPMGMNDTEPDWLAPIIAGRGRYYVQRDGEIFNAPEVDNSYKWASGGYVGTSEDLVRFGLAMLHRPGLSEQTLDTFWTEQSTTGGEPTGYGLGWRVTRDDAGTLWIGHGGGSVGGTTTFWFQPETGFVLAAISNLSQFDFGTLPAELSAAFTETMPDP</sequence>
<evidence type="ECO:0000313" key="3">
    <source>
        <dbReference type="EMBL" id="KAA9134192.1"/>
    </source>
</evidence>
<feature type="domain" description="Beta-lactamase-related" evidence="2">
    <location>
        <begin position="39"/>
        <end position="345"/>
    </location>
</feature>
<dbReference type="Gene3D" id="3.40.710.10">
    <property type="entry name" value="DD-peptidase/beta-lactamase superfamily"/>
    <property type="match status" value="1"/>
</dbReference>
<feature type="chain" id="PRO_5024422509" evidence="1">
    <location>
        <begin position="27"/>
        <end position="366"/>
    </location>
</feature>
<dbReference type="PANTHER" id="PTHR46520:SF1">
    <property type="entry name" value="SERINE BETA-LACTAMASE-LIKE PROTEIN LACTB, MITOCHONDRIAL"/>
    <property type="match status" value="1"/>
</dbReference>
<keyword evidence="4" id="KW-1185">Reference proteome</keyword>